<evidence type="ECO:0000313" key="1">
    <source>
        <dbReference type="EMBL" id="CAF1096218.1"/>
    </source>
</evidence>
<protein>
    <recommendedName>
        <fullName evidence="4">TIR domain-containing protein</fullName>
    </recommendedName>
</protein>
<dbReference type="PANTHER" id="PTHR46270:SF2">
    <property type="entry name" value="TIR DOMAIN-CONTAINING PROTEIN"/>
    <property type="match status" value="1"/>
</dbReference>
<comment type="caution">
    <text evidence="1">The sequence shown here is derived from an EMBL/GenBank/DDBJ whole genome shotgun (WGS) entry which is preliminary data.</text>
</comment>
<evidence type="ECO:0000313" key="2">
    <source>
        <dbReference type="EMBL" id="CAF3894199.1"/>
    </source>
</evidence>
<organism evidence="1 3">
    <name type="scientific">Adineta steineri</name>
    <dbReference type="NCBI Taxonomy" id="433720"/>
    <lineage>
        <taxon>Eukaryota</taxon>
        <taxon>Metazoa</taxon>
        <taxon>Spiralia</taxon>
        <taxon>Gnathifera</taxon>
        <taxon>Rotifera</taxon>
        <taxon>Eurotatoria</taxon>
        <taxon>Bdelloidea</taxon>
        <taxon>Adinetida</taxon>
        <taxon>Adinetidae</taxon>
        <taxon>Adineta</taxon>
    </lineage>
</organism>
<evidence type="ECO:0008006" key="4">
    <source>
        <dbReference type="Google" id="ProtNLM"/>
    </source>
</evidence>
<dbReference type="Proteomes" id="UP000663868">
    <property type="component" value="Unassembled WGS sequence"/>
</dbReference>
<dbReference type="EMBL" id="CAJNOE010000257">
    <property type="protein sequence ID" value="CAF1096218.1"/>
    <property type="molecule type" value="Genomic_DNA"/>
</dbReference>
<gene>
    <name evidence="1" type="ORF">IZO911_LOCUS22779</name>
    <name evidence="2" type="ORF">KXQ929_LOCUS22453</name>
</gene>
<dbReference type="AlphaFoldDB" id="A0A814NXE8"/>
<name>A0A814NXE8_9BILA</name>
<dbReference type="Proteomes" id="UP000663860">
    <property type="component" value="Unassembled WGS sequence"/>
</dbReference>
<reference evidence="1" key="1">
    <citation type="submission" date="2021-02" db="EMBL/GenBank/DDBJ databases">
        <authorList>
            <person name="Nowell W R."/>
        </authorList>
    </citation>
    <scope>NUCLEOTIDE SEQUENCE</scope>
</reference>
<proteinExistence type="predicted"/>
<evidence type="ECO:0000313" key="3">
    <source>
        <dbReference type="Proteomes" id="UP000663860"/>
    </source>
</evidence>
<sequence length="93" mass="10409">MASAVENSFVVLMAINEQYYEKAEYSVERNKASIPMLIQAGYKAQGWLGIINGAKLHIDFSQLPFDEAFNLLVREIEAVRSSLGANRNDRTGK</sequence>
<accession>A0A814NXE8</accession>
<dbReference type="EMBL" id="CAJOBB010001715">
    <property type="protein sequence ID" value="CAF3894199.1"/>
    <property type="molecule type" value="Genomic_DNA"/>
</dbReference>
<dbReference type="PANTHER" id="PTHR46270">
    <property type="entry name" value="ARMADILLO-TYPE FOLD-RELATED"/>
    <property type="match status" value="1"/>
</dbReference>